<dbReference type="PROSITE" id="PS00107">
    <property type="entry name" value="PROTEIN_KINASE_ATP"/>
    <property type="match status" value="1"/>
</dbReference>
<dbReference type="PROSITE" id="PS00108">
    <property type="entry name" value="PROTEIN_KINASE_ST"/>
    <property type="match status" value="1"/>
</dbReference>
<dbReference type="PANTHER" id="PTHR11042">
    <property type="entry name" value="EUKARYOTIC TRANSLATION INITIATION FACTOR 2-ALPHA KINASE EIF2-ALPHA KINASE -RELATED"/>
    <property type="match status" value="1"/>
</dbReference>
<dbReference type="Gene3D" id="1.10.510.10">
    <property type="entry name" value="Transferase(Phosphotransferase) domain 1"/>
    <property type="match status" value="1"/>
</dbReference>
<keyword evidence="5 7" id="KW-0067">ATP-binding</keyword>
<dbReference type="InterPro" id="IPR050339">
    <property type="entry name" value="CC_SR_Kinase"/>
</dbReference>
<dbReference type="AlphaFoldDB" id="A0A226DEK1"/>
<dbReference type="STRING" id="158441.A0A226DEK1"/>
<evidence type="ECO:0000256" key="3">
    <source>
        <dbReference type="ARBA" id="ARBA00022741"/>
    </source>
</evidence>
<protein>
    <submittedName>
        <fullName evidence="9">Putative cyclin-dependent kinase 9</fullName>
    </submittedName>
</protein>
<dbReference type="SUPFAM" id="SSF56112">
    <property type="entry name" value="Protein kinase-like (PK-like)"/>
    <property type="match status" value="1"/>
</dbReference>
<dbReference type="OrthoDB" id="544400at2759"/>
<dbReference type="InterPro" id="IPR011050">
    <property type="entry name" value="Pectin_lyase_fold/virulence"/>
</dbReference>
<proteinExistence type="inferred from homology"/>
<dbReference type="EMBL" id="LNIX01000023">
    <property type="protein sequence ID" value="OXA43137.1"/>
    <property type="molecule type" value="Genomic_DNA"/>
</dbReference>
<name>A0A226DEK1_FOLCA</name>
<keyword evidence="1" id="KW-0723">Serine/threonine-protein kinase</keyword>
<keyword evidence="3 7" id="KW-0547">Nucleotide-binding</keyword>
<keyword evidence="2" id="KW-0808">Transferase</keyword>
<evidence type="ECO:0000313" key="10">
    <source>
        <dbReference type="Proteomes" id="UP000198287"/>
    </source>
</evidence>
<dbReference type="Proteomes" id="UP000198287">
    <property type="component" value="Unassembled WGS sequence"/>
</dbReference>
<accession>A0A226DEK1</accession>
<dbReference type="InterPro" id="IPR017441">
    <property type="entry name" value="Protein_kinase_ATP_BS"/>
</dbReference>
<dbReference type="SUPFAM" id="SSF51126">
    <property type="entry name" value="Pectin lyase-like"/>
    <property type="match status" value="1"/>
</dbReference>
<dbReference type="PROSITE" id="PS50011">
    <property type="entry name" value="PROTEIN_KINASE_DOM"/>
    <property type="match status" value="1"/>
</dbReference>
<evidence type="ECO:0000256" key="1">
    <source>
        <dbReference type="ARBA" id="ARBA00022527"/>
    </source>
</evidence>
<evidence type="ECO:0000256" key="2">
    <source>
        <dbReference type="ARBA" id="ARBA00022679"/>
    </source>
</evidence>
<sequence length="623" mass="70113">MEPKAKKVRLTSTLNTVARYFECVSCLGRGSFGIVMEARAKLARSACAIKFIFPDKEDDEELKKILRECEITENLKPHENVVRIIKVSSAEYSMTTLNRVMPDNILPSEEGYLGLKERCRNRLKISGKILGISIQMGLCGEDLRKWLNKEILAPSINLLFVQILVIKDMVAGLAHLHKNHILHRDFKPENVMFAKSDFTLPVKIGDFGLCRNLRSEESQNSTLTRLVIWEVCQLLKSNEKKRLFDRLINDKEEHLVVDHPEIQGVRQLIIDLTKRKADDRIQSIDEVSGIVEAWTFKINLVARNGEELRECLKNPVPGLEITLIECMYSGKFEMKRENVTIIGKGEQTIIRGEFNISGTGYKISNLKFRQGEVYKTGLRYLKVYGNKNKFHDISLSGGSYGIVVTGDHNQFEDINISHMNDGMRISGSYNEIDRVILETISSRCISFEFYSHHNTISNVTGNNVGSGIRSSGQDNTFKNFSFTKGNGYRGDGILLSPNAQSQAAERVKAFGGLNIVGYRGEGLYNRLENFTCVGFKKLGAGLDISANNCTALFGKCDSIKVLSNYAELEDVDGGEIIEIGDECREVKLTRCKAKLLKANSKVRLVESEFGRIENDFVSDENSK</sequence>
<evidence type="ECO:0000259" key="8">
    <source>
        <dbReference type="PROSITE" id="PS50011"/>
    </source>
</evidence>
<dbReference type="PANTHER" id="PTHR11042:SF91">
    <property type="entry name" value="EUKARYOTIC TRANSLATION INITIATION FACTOR 2-ALPHA KINASE"/>
    <property type="match status" value="1"/>
</dbReference>
<feature type="domain" description="Protein kinase" evidence="8">
    <location>
        <begin position="21"/>
        <end position="456"/>
    </location>
</feature>
<dbReference type="CDD" id="cd00180">
    <property type="entry name" value="PKc"/>
    <property type="match status" value="1"/>
</dbReference>
<dbReference type="GO" id="GO:0005524">
    <property type="term" value="F:ATP binding"/>
    <property type="evidence" value="ECO:0007669"/>
    <property type="project" value="UniProtKB-UniRule"/>
</dbReference>
<organism evidence="9 10">
    <name type="scientific">Folsomia candida</name>
    <name type="common">Springtail</name>
    <dbReference type="NCBI Taxonomy" id="158441"/>
    <lineage>
        <taxon>Eukaryota</taxon>
        <taxon>Metazoa</taxon>
        <taxon>Ecdysozoa</taxon>
        <taxon>Arthropoda</taxon>
        <taxon>Hexapoda</taxon>
        <taxon>Collembola</taxon>
        <taxon>Entomobryomorpha</taxon>
        <taxon>Isotomoidea</taxon>
        <taxon>Isotomidae</taxon>
        <taxon>Proisotominae</taxon>
        <taxon>Folsomia</taxon>
    </lineage>
</organism>
<reference evidence="9 10" key="1">
    <citation type="submission" date="2015-12" db="EMBL/GenBank/DDBJ databases">
        <title>The genome of Folsomia candida.</title>
        <authorList>
            <person name="Faddeeva A."/>
            <person name="Derks M.F."/>
            <person name="Anvar Y."/>
            <person name="Smit S."/>
            <person name="Van Straalen N."/>
            <person name="Roelofs D."/>
        </authorList>
    </citation>
    <scope>NUCLEOTIDE SEQUENCE [LARGE SCALE GENOMIC DNA]</scope>
    <source>
        <strain evidence="9 10">VU population</strain>
        <tissue evidence="9">Whole body</tissue>
    </source>
</reference>
<dbReference type="GO" id="GO:0005634">
    <property type="term" value="C:nucleus"/>
    <property type="evidence" value="ECO:0007669"/>
    <property type="project" value="TreeGrafter"/>
</dbReference>
<evidence type="ECO:0000256" key="6">
    <source>
        <dbReference type="ARBA" id="ARBA00037982"/>
    </source>
</evidence>
<keyword evidence="4 9" id="KW-0418">Kinase</keyword>
<dbReference type="GO" id="GO:0004694">
    <property type="term" value="F:eukaryotic translation initiation factor 2alpha kinase activity"/>
    <property type="evidence" value="ECO:0007669"/>
    <property type="project" value="TreeGrafter"/>
</dbReference>
<dbReference type="InterPro" id="IPR011009">
    <property type="entry name" value="Kinase-like_dom_sf"/>
</dbReference>
<comment type="caution">
    <text evidence="9">The sequence shown here is derived from an EMBL/GenBank/DDBJ whole genome shotgun (WGS) entry which is preliminary data.</text>
</comment>
<dbReference type="InterPro" id="IPR000719">
    <property type="entry name" value="Prot_kinase_dom"/>
</dbReference>
<gene>
    <name evidence="9" type="ORF">Fcan01_22228</name>
</gene>
<evidence type="ECO:0000313" key="9">
    <source>
        <dbReference type="EMBL" id="OXA43137.1"/>
    </source>
</evidence>
<evidence type="ECO:0000256" key="5">
    <source>
        <dbReference type="ARBA" id="ARBA00022840"/>
    </source>
</evidence>
<comment type="similarity">
    <text evidence="6">Belongs to the protein kinase superfamily. Ser/Thr protein kinase family. GCN2 subfamily.</text>
</comment>
<evidence type="ECO:0000256" key="4">
    <source>
        <dbReference type="ARBA" id="ARBA00022777"/>
    </source>
</evidence>
<dbReference type="GO" id="GO:0005737">
    <property type="term" value="C:cytoplasm"/>
    <property type="evidence" value="ECO:0007669"/>
    <property type="project" value="TreeGrafter"/>
</dbReference>
<dbReference type="InterPro" id="IPR001245">
    <property type="entry name" value="Ser-Thr/Tyr_kinase_cat_dom"/>
</dbReference>
<dbReference type="Gene3D" id="3.30.200.20">
    <property type="entry name" value="Phosphorylase Kinase, domain 1"/>
    <property type="match status" value="1"/>
</dbReference>
<feature type="binding site" evidence="7">
    <location>
        <position position="50"/>
    </location>
    <ligand>
        <name>ATP</name>
        <dbReference type="ChEBI" id="CHEBI:30616"/>
    </ligand>
</feature>
<dbReference type="Pfam" id="PF07714">
    <property type="entry name" value="PK_Tyr_Ser-Thr"/>
    <property type="match status" value="1"/>
</dbReference>
<dbReference type="InterPro" id="IPR008271">
    <property type="entry name" value="Ser/Thr_kinase_AS"/>
</dbReference>
<evidence type="ECO:0000256" key="7">
    <source>
        <dbReference type="PROSITE-ProRule" id="PRU10141"/>
    </source>
</evidence>
<keyword evidence="10" id="KW-1185">Reference proteome</keyword>